<keyword evidence="3" id="KW-0547">Nucleotide-binding</keyword>
<evidence type="ECO:0000256" key="4">
    <source>
        <dbReference type="ARBA" id="ARBA00022801"/>
    </source>
</evidence>
<dbReference type="RefSeq" id="WP_015311162.1">
    <property type="nucleotide sequence ID" value="NC_019970.1"/>
</dbReference>
<dbReference type="PATRIC" id="fig|698948.3.peg.741"/>
<evidence type="ECO:0000256" key="1">
    <source>
        <dbReference type="ARBA" id="ARBA00005582"/>
    </source>
</evidence>
<dbReference type="PRINTS" id="PR00502">
    <property type="entry name" value="NUDIXFAMILY"/>
</dbReference>
<name>L0II69_THETR</name>
<dbReference type="Proteomes" id="UP000010845">
    <property type="component" value="Chromosome"/>
</dbReference>
<sequence length="140" mass="16412">MKYEISCGGVVFTRKNGKVLYVIIKSPEGYYGFPKGHMEDNETEEQTAIREIYEETGLKVKIIPGFKTIDEYPIPQKEGVMKRVMYFAAEYDNQEISYQKEELLGAYLMTYEEAMDIFQFESSKRILREVNDFIISGKWK</sequence>
<dbReference type="InterPro" id="IPR000086">
    <property type="entry name" value="NUDIX_hydrolase_dom"/>
</dbReference>
<reference evidence="8 9" key="1">
    <citation type="submission" date="2012-03" db="EMBL/GenBank/DDBJ databases">
        <title>Complete sequence of chromosome of Thermoanaerobacterium thermosaccharolyticum M0795.</title>
        <authorList>
            <consortium name="US DOE Joint Genome Institute"/>
            <person name="Lucas S."/>
            <person name="Han J."/>
            <person name="Lapidus A."/>
            <person name="Cheng J.-F."/>
            <person name="Goodwin L."/>
            <person name="Pitluck S."/>
            <person name="Peters L."/>
            <person name="Teshima H."/>
            <person name="Detter J.C."/>
            <person name="Han C."/>
            <person name="Tapia R."/>
            <person name="Land M."/>
            <person name="Hauser L."/>
            <person name="Kyrpides N."/>
            <person name="Ivanova N."/>
            <person name="Pagani I."/>
            <person name="Feinberg L."/>
            <person name="Folden J."/>
            <person name="Hogsett D."/>
            <person name="Shaw J."/>
            <person name="Woyke T."/>
        </authorList>
    </citation>
    <scope>NUCLEOTIDE SEQUENCE [LARGE SCALE GENOMIC DNA]</scope>
    <source>
        <strain evidence="8 9">M0795</strain>
    </source>
</reference>
<dbReference type="GO" id="GO:0004081">
    <property type="term" value="F:bis(5'-nucleosyl)-tetraphosphatase (asymmetrical) activity"/>
    <property type="evidence" value="ECO:0007669"/>
    <property type="project" value="TreeGrafter"/>
</dbReference>
<dbReference type="InterPro" id="IPR020084">
    <property type="entry name" value="NUDIX_hydrolase_CS"/>
</dbReference>
<dbReference type="InterPro" id="IPR020476">
    <property type="entry name" value="Nudix_hydrolase"/>
</dbReference>
<dbReference type="Gene3D" id="3.90.79.10">
    <property type="entry name" value="Nucleoside Triphosphate Pyrophosphohydrolase"/>
    <property type="match status" value="1"/>
</dbReference>
<dbReference type="PROSITE" id="PS51462">
    <property type="entry name" value="NUDIX"/>
    <property type="match status" value="1"/>
</dbReference>
<proteinExistence type="inferred from homology"/>
<dbReference type="InterPro" id="IPR003565">
    <property type="entry name" value="Tetra_PHTase"/>
</dbReference>
<dbReference type="GO" id="GO:0006167">
    <property type="term" value="P:AMP biosynthetic process"/>
    <property type="evidence" value="ECO:0007669"/>
    <property type="project" value="TreeGrafter"/>
</dbReference>
<dbReference type="PANTHER" id="PTHR21340:SF0">
    <property type="entry name" value="BIS(5'-NUCLEOSYL)-TETRAPHOSPHATASE [ASYMMETRICAL]"/>
    <property type="match status" value="1"/>
</dbReference>
<dbReference type="KEGG" id="tto:Thethe_00757"/>
<evidence type="ECO:0000256" key="5">
    <source>
        <dbReference type="ARBA" id="ARBA00032644"/>
    </source>
</evidence>
<dbReference type="PROSITE" id="PS00893">
    <property type="entry name" value="NUDIX_BOX"/>
    <property type="match status" value="1"/>
</dbReference>
<evidence type="ECO:0000313" key="8">
    <source>
        <dbReference type="EMBL" id="AGB18444.1"/>
    </source>
</evidence>
<dbReference type="AlphaFoldDB" id="L0II69"/>
<dbReference type="EMBL" id="CP003066">
    <property type="protein sequence ID" value="AGB18444.1"/>
    <property type="molecule type" value="Genomic_DNA"/>
</dbReference>
<dbReference type="SUPFAM" id="SSF55811">
    <property type="entry name" value="Nudix"/>
    <property type="match status" value="1"/>
</dbReference>
<dbReference type="InterPro" id="IPR015797">
    <property type="entry name" value="NUDIX_hydrolase-like_dom_sf"/>
</dbReference>
<dbReference type="Pfam" id="PF00293">
    <property type="entry name" value="NUDIX"/>
    <property type="match status" value="1"/>
</dbReference>
<dbReference type="CDD" id="cd03428">
    <property type="entry name" value="NUDIX_Ap4A_Nudt2"/>
    <property type="match status" value="1"/>
</dbReference>
<evidence type="ECO:0000259" key="7">
    <source>
        <dbReference type="PROSITE" id="PS51462"/>
    </source>
</evidence>
<dbReference type="GO" id="GO:0000166">
    <property type="term" value="F:nucleotide binding"/>
    <property type="evidence" value="ECO:0007669"/>
    <property type="project" value="UniProtKB-KW"/>
</dbReference>
<gene>
    <name evidence="8" type="ORF">Thethe_00757</name>
</gene>
<evidence type="ECO:0000256" key="3">
    <source>
        <dbReference type="ARBA" id="ARBA00022741"/>
    </source>
</evidence>
<accession>L0II69</accession>
<feature type="domain" description="Nudix hydrolase" evidence="7">
    <location>
        <begin position="2"/>
        <end position="131"/>
    </location>
</feature>
<evidence type="ECO:0000313" key="9">
    <source>
        <dbReference type="Proteomes" id="UP000010845"/>
    </source>
</evidence>
<organism evidence="8 9">
    <name type="scientific">Thermoanaerobacterium thermosaccharolyticum M0795</name>
    <dbReference type="NCBI Taxonomy" id="698948"/>
    <lineage>
        <taxon>Bacteria</taxon>
        <taxon>Bacillati</taxon>
        <taxon>Bacillota</taxon>
        <taxon>Clostridia</taxon>
        <taxon>Thermoanaerobacterales</taxon>
        <taxon>Thermoanaerobacteraceae</taxon>
        <taxon>Thermoanaerobacterium</taxon>
    </lineage>
</organism>
<dbReference type="PANTHER" id="PTHR21340">
    <property type="entry name" value="DIADENOSINE 5,5-P1,P4-TETRAPHOSPHATE PYROPHOSPHOHYDROLASE MUTT"/>
    <property type="match status" value="1"/>
</dbReference>
<dbReference type="GO" id="GO:0006754">
    <property type="term" value="P:ATP biosynthetic process"/>
    <property type="evidence" value="ECO:0007669"/>
    <property type="project" value="TreeGrafter"/>
</dbReference>
<dbReference type="InterPro" id="IPR051325">
    <property type="entry name" value="Nudix_hydrolase_domain"/>
</dbReference>
<evidence type="ECO:0000256" key="2">
    <source>
        <dbReference type="ARBA" id="ARBA00018911"/>
    </source>
</evidence>
<dbReference type="HOGENOM" id="CLU_037162_14_4_9"/>
<protein>
    <recommendedName>
        <fullName evidence="2">Bis(5'-nucleosyl)-tetraphosphatase [asymmetrical]</fullName>
    </recommendedName>
    <alternativeName>
        <fullName evidence="5">Diadenosine 5',5'''-P1,P4-tetraphosphate asymmetrical hydrolase</fullName>
    </alternativeName>
</protein>
<evidence type="ECO:0000256" key="6">
    <source>
        <dbReference type="RuleBase" id="RU003476"/>
    </source>
</evidence>
<comment type="similarity">
    <text evidence="1 6">Belongs to the Nudix hydrolase family.</text>
</comment>
<keyword evidence="4 6" id="KW-0378">Hydrolase</keyword>